<evidence type="ECO:0000313" key="2">
    <source>
        <dbReference type="Proteomes" id="UP000277921"/>
    </source>
</evidence>
<comment type="caution">
    <text evidence="1">The sequence shown here is derived from an EMBL/GenBank/DDBJ whole genome shotgun (WGS) entry which is preliminary data.</text>
</comment>
<dbReference type="RefSeq" id="WP_124577256.1">
    <property type="nucleotide sequence ID" value="NZ_QTQV01000004.1"/>
</dbReference>
<proteinExistence type="predicted"/>
<name>A0A3N8Q597_9BURK</name>
<sequence>MTVGQYDARRDLQGLTTLNMHDKLRGYYEQELAKLENQFATFSNEYPRIAARLSFTGGQTDDPHAQRMMQAFALIAAEIQANLDDGAPKFTEALLHVLHPHYLRPFPACSIARFDPIKELPCKPVVLPRGMELTSRGGEVRFRTAYDVTLAPIRIANARFSRSTVAPAQVALPPNTTNFISITIEPTVAASPLGAISPAALRVHFAGERQTIVALLDTILLRVRGAFVEADDSGRWLPIAGIPVTPVGFGPDDMLLPPSQNSPLVQPLLEYVGFPDKFDFVDIHLRRCLQPLQMNRARRVTLHLAIERTHTDSRIAQALTPLSADNIGLFCTPIVNLFKHMGVKSSRGEIVADYPVVPKPSRPDIRGIYSVDAVRDPSDGTAIPPLNAWGVGAGERFWITRHDPYAAIHHPGRDTSLVLLRADGTAVAKTPLQLSADLTCTNRDWPSRMRIGSLKGDLKNENDQVPCWITLLKQSTPTYSASRESEAQWRVLALTTANLTQLTRGGWPDFVKLMRQLAPSDRRAEHVGAISFVKRNVVERLLAIKPHSALVRGFEIVMAADESAFIENSMGTLILQLDLYLSRYAPANSFTQLVVLSKNDGSVIVRCPTRPGLAPLL</sequence>
<dbReference type="AlphaFoldDB" id="A0A3N8Q597"/>
<organism evidence="1 2">
    <name type="scientific">Burkholderia contaminans</name>
    <dbReference type="NCBI Taxonomy" id="488447"/>
    <lineage>
        <taxon>Bacteria</taxon>
        <taxon>Pseudomonadati</taxon>
        <taxon>Pseudomonadota</taxon>
        <taxon>Betaproteobacteria</taxon>
        <taxon>Burkholderiales</taxon>
        <taxon>Burkholderiaceae</taxon>
        <taxon>Burkholderia</taxon>
        <taxon>Burkholderia cepacia complex</taxon>
    </lineage>
</organism>
<reference evidence="1 2" key="1">
    <citation type="submission" date="2018-08" db="EMBL/GenBank/DDBJ databases">
        <title>Comparative analysis of Burkholderia isolates from Puerto Rico.</title>
        <authorList>
            <person name="Hall C."/>
            <person name="Sahl J."/>
            <person name="Wagner D."/>
        </authorList>
    </citation>
    <scope>NUCLEOTIDE SEQUENCE [LARGE SCALE GENOMIC DNA]</scope>
    <source>
        <strain evidence="1 2">Bp9025</strain>
    </source>
</reference>
<dbReference type="PIRSF" id="PIRSF028304">
    <property type="entry name" value="UCP028304"/>
    <property type="match status" value="1"/>
</dbReference>
<dbReference type="Pfam" id="PF05947">
    <property type="entry name" value="T6SS_TssF"/>
    <property type="match status" value="1"/>
</dbReference>
<dbReference type="NCBIfam" id="TIGR03359">
    <property type="entry name" value="VI_chp_6"/>
    <property type="match status" value="1"/>
</dbReference>
<dbReference type="Proteomes" id="UP000277921">
    <property type="component" value="Unassembled WGS sequence"/>
</dbReference>
<gene>
    <name evidence="1" type="primary">vasA</name>
    <name evidence="1" type="ORF">DF051_09445</name>
</gene>
<protein>
    <submittedName>
        <fullName evidence="1">Type VI secretion system baseplate subunit TssF</fullName>
    </submittedName>
</protein>
<dbReference type="PANTHER" id="PTHR35370">
    <property type="entry name" value="CYTOPLASMIC PROTEIN-RELATED-RELATED"/>
    <property type="match status" value="1"/>
</dbReference>
<dbReference type="PANTHER" id="PTHR35370:SF1">
    <property type="entry name" value="TYPE VI SECRETION SYSTEM COMPONENT TSSF1"/>
    <property type="match status" value="1"/>
</dbReference>
<dbReference type="EMBL" id="QTQV01000004">
    <property type="protein sequence ID" value="RQT18821.1"/>
    <property type="molecule type" value="Genomic_DNA"/>
</dbReference>
<accession>A0A3N8Q597</accession>
<evidence type="ECO:0000313" key="1">
    <source>
        <dbReference type="EMBL" id="RQT18821.1"/>
    </source>
</evidence>
<dbReference type="InterPro" id="IPR010272">
    <property type="entry name" value="T6SS_TssF"/>
</dbReference>